<protein>
    <recommendedName>
        <fullName evidence="3">BON domain protein</fullName>
    </recommendedName>
</protein>
<keyword evidence="2" id="KW-1185">Reference proteome</keyword>
<dbReference type="AlphaFoldDB" id="A0A517S979"/>
<dbReference type="RefSeq" id="WP_145027240.1">
    <property type="nucleotide sequence ID" value="NZ_CP036271.1"/>
</dbReference>
<dbReference type="EMBL" id="CP036271">
    <property type="protein sequence ID" value="QDT52681.1"/>
    <property type="molecule type" value="Genomic_DNA"/>
</dbReference>
<proteinExistence type="predicted"/>
<name>A0A517S979_9PLAN</name>
<gene>
    <name evidence="1" type="ORF">Pan44_06930</name>
</gene>
<evidence type="ECO:0000313" key="1">
    <source>
        <dbReference type="EMBL" id="QDT52681.1"/>
    </source>
</evidence>
<dbReference type="OrthoDB" id="289524at2"/>
<evidence type="ECO:0000313" key="2">
    <source>
        <dbReference type="Proteomes" id="UP000315700"/>
    </source>
</evidence>
<accession>A0A517S979</accession>
<evidence type="ECO:0008006" key="3">
    <source>
        <dbReference type="Google" id="ProtNLM"/>
    </source>
</evidence>
<reference evidence="1 2" key="1">
    <citation type="submission" date="2019-02" db="EMBL/GenBank/DDBJ databases">
        <title>Deep-cultivation of Planctomycetes and their phenomic and genomic characterization uncovers novel biology.</title>
        <authorList>
            <person name="Wiegand S."/>
            <person name="Jogler M."/>
            <person name="Boedeker C."/>
            <person name="Pinto D."/>
            <person name="Vollmers J."/>
            <person name="Rivas-Marin E."/>
            <person name="Kohn T."/>
            <person name="Peeters S.H."/>
            <person name="Heuer A."/>
            <person name="Rast P."/>
            <person name="Oberbeckmann S."/>
            <person name="Bunk B."/>
            <person name="Jeske O."/>
            <person name="Meyerdierks A."/>
            <person name="Storesund J.E."/>
            <person name="Kallscheuer N."/>
            <person name="Luecker S."/>
            <person name="Lage O.M."/>
            <person name="Pohl T."/>
            <person name="Merkel B.J."/>
            <person name="Hornburger P."/>
            <person name="Mueller R.-W."/>
            <person name="Bruemmer F."/>
            <person name="Labrenz M."/>
            <person name="Spormann A.M."/>
            <person name="Op den Camp H."/>
            <person name="Overmann J."/>
            <person name="Amann R."/>
            <person name="Jetten M.S.M."/>
            <person name="Mascher T."/>
            <person name="Medema M.H."/>
            <person name="Devos D.P."/>
            <person name="Kaster A.-K."/>
            <person name="Ovreas L."/>
            <person name="Rohde M."/>
            <person name="Galperin M.Y."/>
            <person name="Jogler C."/>
        </authorList>
    </citation>
    <scope>NUCLEOTIDE SEQUENCE [LARGE SCALE GENOMIC DNA]</scope>
    <source>
        <strain evidence="1 2">Pan44</strain>
    </source>
</reference>
<dbReference type="Proteomes" id="UP000315700">
    <property type="component" value="Chromosome"/>
</dbReference>
<dbReference type="InParanoid" id="A0A517S979"/>
<sequence length="127" mass="13835">MVTRDCVDVGAAASAAEMLLADNDFSEAPRDWDEFSPVGDYCPLDYGECSRSHDLERDVQRKLQETPGLHFSSLVVRRLENGLCVQGVLETASVQPDIAALVRRISGLSNVLDQVVVRESPAAAIEC</sequence>
<dbReference type="KEGG" id="ccos:Pan44_06930"/>
<organism evidence="1 2">
    <name type="scientific">Caulifigura coniformis</name>
    <dbReference type="NCBI Taxonomy" id="2527983"/>
    <lineage>
        <taxon>Bacteria</taxon>
        <taxon>Pseudomonadati</taxon>
        <taxon>Planctomycetota</taxon>
        <taxon>Planctomycetia</taxon>
        <taxon>Planctomycetales</taxon>
        <taxon>Planctomycetaceae</taxon>
        <taxon>Caulifigura</taxon>
    </lineage>
</organism>